<feature type="transmembrane region" description="Helical" evidence="5">
    <location>
        <begin position="92"/>
        <end position="110"/>
    </location>
</feature>
<accession>A0A1S1N7H8</accession>
<feature type="domain" description="O-antigen ligase-related" evidence="6">
    <location>
        <begin position="201"/>
        <end position="302"/>
    </location>
</feature>
<dbReference type="Proteomes" id="UP000180253">
    <property type="component" value="Unassembled WGS sequence"/>
</dbReference>
<dbReference type="RefSeq" id="WP_070992007.1">
    <property type="nucleotide sequence ID" value="NZ_CBCSHD010000005.1"/>
</dbReference>
<proteinExistence type="predicted"/>
<feature type="transmembrane region" description="Helical" evidence="5">
    <location>
        <begin position="393"/>
        <end position="411"/>
    </location>
</feature>
<dbReference type="PANTHER" id="PTHR37422:SF13">
    <property type="entry name" value="LIPOPOLYSACCHARIDE BIOSYNTHESIS PROTEIN PA4999-RELATED"/>
    <property type="match status" value="1"/>
</dbReference>
<dbReference type="InterPro" id="IPR051533">
    <property type="entry name" value="WaaL-like"/>
</dbReference>
<feature type="transmembrane region" description="Helical" evidence="5">
    <location>
        <begin position="173"/>
        <end position="189"/>
    </location>
</feature>
<dbReference type="GO" id="GO:0016020">
    <property type="term" value="C:membrane"/>
    <property type="evidence" value="ECO:0007669"/>
    <property type="project" value="UniProtKB-SubCell"/>
</dbReference>
<feature type="transmembrane region" description="Helical" evidence="5">
    <location>
        <begin position="60"/>
        <end position="80"/>
    </location>
</feature>
<gene>
    <name evidence="7" type="ORF">BIW53_11310</name>
</gene>
<evidence type="ECO:0000256" key="4">
    <source>
        <dbReference type="ARBA" id="ARBA00023136"/>
    </source>
</evidence>
<feature type="transmembrane region" description="Helical" evidence="5">
    <location>
        <begin position="122"/>
        <end position="145"/>
    </location>
</feature>
<evidence type="ECO:0000256" key="1">
    <source>
        <dbReference type="ARBA" id="ARBA00004141"/>
    </source>
</evidence>
<evidence type="ECO:0000256" key="3">
    <source>
        <dbReference type="ARBA" id="ARBA00022989"/>
    </source>
</evidence>
<feature type="transmembrane region" description="Helical" evidence="5">
    <location>
        <begin position="196"/>
        <end position="212"/>
    </location>
</feature>
<feature type="transmembrane region" description="Helical" evidence="5">
    <location>
        <begin position="241"/>
        <end position="259"/>
    </location>
</feature>
<dbReference type="InterPro" id="IPR007016">
    <property type="entry name" value="O-antigen_ligase-rel_domated"/>
</dbReference>
<dbReference type="AlphaFoldDB" id="A0A1S1N7H8"/>
<dbReference type="OrthoDB" id="9918469at2"/>
<feature type="transmembrane region" description="Helical" evidence="5">
    <location>
        <begin position="330"/>
        <end position="353"/>
    </location>
</feature>
<organism evidence="7 8">
    <name type="scientific">Pseudoalteromonas byunsanensis</name>
    <dbReference type="NCBI Taxonomy" id="327939"/>
    <lineage>
        <taxon>Bacteria</taxon>
        <taxon>Pseudomonadati</taxon>
        <taxon>Pseudomonadota</taxon>
        <taxon>Gammaproteobacteria</taxon>
        <taxon>Alteromonadales</taxon>
        <taxon>Pseudoalteromonadaceae</taxon>
        <taxon>Pseudoalteromonas</taxon>
    </lineage>
</organism>
<sequence length="418" mass="48005">MVFNNLTINKLVWLLVALFPVLPHALGAPNAQKVLHVLAFAFVFITLLIKKPSFKRSFMVAVFSVCGLLMTYYASLSLAFTDLLVFRDIPDYLRPLIYLLYLLIPFLYPLDERDKDEFFVFFKKIFVFQIVISALVYVPALWPIVDLFKGRPSDDMALHFYRWSGTYGYPSDFSFYLSFFIFYYFCFFARKVPLKLHEWCLVFIAFSAMVLSFSRGGLFSTLGILGLAFWCTGARTRKTSYVLLSILGVLCAAILITFSEQFEQVSYILETFGGEDGSVDDSTGHRLKEIGLAWEYLSQFPPLSEGSNRLELLSRIEVIESFYGYHLIKWGILGLVAVLLVKLVFFYMCTYVYRFYRTSNPQQAAFAFAVACLIASEVLLFGFSSAISDRFKTLPTFYLLLGYVMFSYFNITNVKVKV</sequence>
<reference evidence="7 8" key="1">
    <citation type="submission" date="2016-10" db="EMBL/GenBank/DDBJ databases">
        <title>Pseudoalteromonas amylolytica sp. nov., isolated from the surface seawater.</title>
        <authorList>
            <person name="Wu Y.-H."/>
            <person name="Cheng H."/>
            <person name="Jin X.-B."/>
            <person name="Wang C.-S."/>
            <person name="Xu X.-W."/>
        </authorList>
    </citation>
    <scope>NUCLEOTIDE SEQUENCE [LARGE SCALE GENOMIC DNA]</scope>
    <source>
        <strain evidence="7 8">JCM 12483</strain>
    </source>
</reference>
<feature type="transmembrane region" description="Helical" evidence="5">
    <location>
        <begin position="365"/>
        <end position="387"/>
    </location>
</feature>
<evidence type="ECO:0000256" key="2">
    <source>
        <dbReference type="ARBA" id="ARBA00022692"/>
    </source>
</evidence>
<keyword evidence="4 5" id="KW-0472">Membrane</keyword>
<feature type="transmembrane region" description="Helical" evidence="5">
    <location>
        <begin position="37"/>
        <end position="53"/>
    </location>
</feature>
<name>A0A1S1N7H8_9GAMM</name>
<dbReference type="PANTHER" id="PTHR37422">
    <property type="entry name" value="TEICHURONIC ACID BIOSYNTHESIS PROTEIN TUAE"/>
    <property type="match status" value="1"/>
</dbReference>
<evidence type="ECO:0000259" key="6">
    <source>
        <dbReference type="Pfam" id="PF04932"/>
    </source>
</evidence>
<comment type="subcellular location">
    <subcellularLocation>
        <location evidence="1">Membrane</location>
        <topology evidence="1">Multi-pass membrane protein</topology>
    </subcellularLocation>
</comment>
<keyword evidence="8" id="KW-1185">Reference proteome</keyword>
<evidence type="ECO:0000313" key="7">
    <source>
        <dbReference type="EMBL" id="OHU95299.1"/>
    </source>
</evidence>
<evidence type="ECO:0000313" key="8">
    <source>
        <dbReference type="Proteomes" id="UP000180253"/>
    </source>
</evidence>
<keyword evidence="3 5" id="KW-1133">Transmembrane helix</keyword>
<dbReference type="STRING" id="327939.BIW53_11310"/>
<evidence type="ECO:0000256" key="5">
    <source>
        <dbReference type="SAM" id="Phobius"/>
    </source>
</evidence>
<dbReference type="Pfam" id="PF04932">
    <property type="entry name" value="Wzy_C"/>
    <property type="match status" value="1"/>
</dbReference>
<keyword evidence="2 5" id="KW-0812">Transmembrane</keyword>
<dbReference type="EMBL" id="MNAN01000031">
    <property type="protein sequence ID" value="OHU95299.1"/>
    <property type="molecule type" value="Genomic_DNA"/>
</dbReference>
<protein>
    <recommendedName>
        <fullName evidence="6">O-antigen ligase-related domain-containing protein</fullName>
    </recommendedName>
</protein>
<feature type="transmembrane region" description="Helical" evidence="5">
    <location>
        <begin position="218"/>
        <end position="234"/>
    </location>
</feature>
<comment type="caution">
    <text evidence="7">The sequence shown here is derived from an EMBL/GenBank/DDBJ whole genome shotgun (WGS) entry which is preliminary data.</text>
</comment>